<dbReference type="Gene3D" id="2.60.40.10">
    <property type="entry name" value="Immunoglobulins"/>
    <property type="match status" value="1"/>
</dbReference>
<protein>
    <recommendedName>
        <fullName evidence="2">Ig-like domain-containing protein</fullName>
    </recommendedName>
</protein>
<dbReference type="PANTHER" id="PTHR21261:SF17">
    <property type="entry name" value="BEAT VI"/>
    <property type="match status" value="1"/>
</dbReference>
<name>A0A9R1TQ56_9HYME</name>
<sequence length="121" mass="13290">MSFTLEMGLCGRKRSLRSHQVSNSDSHEVTLLNVSREMTGYYKCEITEDYPSYHTVILGGRMQVVVVPEEKPLLILGRPRPSPGDKMIANCTSGAAYPAPNITWTINGSPVGINPAEKKVV</sequence>
<proteinExistence type="predicted"/>
<accession>A0A9R1TQ56</accession>
<dbReference type="OrthoDB" id="6351205at2759"/>
<dbReference type="InterPro" id="IPR013162">
    <property type="entry name" value="CD80_C2-set"/>
</dbReference>
<dbReference type="InterPro" id="IPR013783">
    <property type="entry name" value="Ig-like_fold"/>
</dbReference>
<evidence type="ECO:0000313" key="3">
    <source>
        <dbReference type="Proteomes" id="UP000694866"/>
    </source>
</evidence>
<organism evidence="3 4">
    <name type="scientific">Fopius arisanus</name>
    <dbReference type="NCBI Taxonomy" id="64838"/>
    <lineage>
        <taxon>Eukaryota</taxon>
        <taxon>Metazoa</taxon>
        <taxon>Ecdysozoa</taxon>
        <taxon>Arthropoda</taxon>
        <taxon>Hexapoda</taxon>
        <taxon>Insecta</taxon>
        <taxon>Pterygota</taxon>
        <taxon>Neoptera</taxon>
        <taxon>Endopterygota</taxon>
        <taxon>Hymenoptera</taxon>
        <taxon>Apocrita</taxon>
        <taxon>Ichneumonoidea</taxon>
        <taxon>Braconidae</taxon>
        <taxon>Opiinae</taxon>
        <taxon>Fopius</taxon>
    </lineage>
</organism>
<dbReference type="RefSeq" id="XP_011313048.1">
    <property type="nucleotide sequence ID" value="XM_011314746.1"/>
</dbReference>
<evidence type="ECO:0000313" key="4">
    <source>
        <dbReference type="RefSeq" id="XP_011313048.1"/>
    </source>
</evidence>
<gene>
    <name evidence="4" type="primary">LOC105272568</name>
</gene>
<dbReference type="SUPFAM" id="SSF48726">
    <property type="entry name" value="Immunoglobulin"/>
    <property type="match status" value="1"/>
</dbReference>
<evidence type="ECO:0000259" key="2">
    <source>
        <dbReference type="PROSITE" id="PS50835"/>
    </source>
</evidence>
<dbReference type="PROSITE" id="PS50835">
    <property type="entry name" value="IG_LIKE"/>
    <property type="match status" value="1"/>
</dbReference>
<dbReference type="PANTHER" id="PTHR21261">
    <property type="entry name" value="BEAT PROTEIN"/>
    <property type="match status" value="1"/>
</dbReference>
<dbReference type="Pfam" id="PF08205">
    <property type="entry name" value="C2-set_2"/>
    <property type="match status" value="1"/>
</dbReference>
<dbReference type="Proteomes" id="UP000694866">
    <property type="component" value="Unplaced"/>
</dbReference>
<dbReference type="AlphaFoldDB" id="A0A9R1TQ56"/>
<dbReference type="KEGG" id="fas:105272568"/>
<feature type="domain" description="Ig-like" evidence="2">
    <location>
        <begin position="68"/>
        <end position="121"/>
    </location>
</feature>
<dbReference type="GeneID" id="105272568"/>
<reference evidence="4" key="1">
    <citation type="submission" date="2025-08" db="UniProtKB">
        <authorList>
            <consortium name="RefSeq"/>
        </authorList>
    </citation>
    <scope>IDENTIFICATION</scope>
    <source>
        <strain evidence="4">USDA-PBARC FA_bdor</strain>
        <tissue evidence="4">Whole organism</tissue>
    </source>
</reference>
<evidence type="ECO:0000256" key="1">
    <source>
        <dbReference type="ARBA" id="ARBA00023157"/>
    </source>
</evidence>
<keyword evidence="1" id="KW-1015">Disulfide bond</keyword>
<keyword evidence="3" id="KW-1185">Reference proteome</keyword>
<dbReference type="InterPro" id="IPR036179">
    <property type="entry name" value="Ig-like_dom_sf"/>
</dbReference>
<dbReference type="InterPro" id="IPR007110">
    <property type="entry name" value="Ig-like_dom"/>
</dbReference>